<evidence type="ECO:0000313" key="1">
    <source>
        <dbReference type="EMBL" id="CRZ00820.1"/>
    </source>
</evidence>
<organism evidence="1">
    <name type="scientific">Spongospora subterranea</name>
    <dbReference type="NCBI Taxonomy" id="70186"/>
    <lineage>
        <taxon>Eukaryota</taxon>
        <taxon>Sar</taxon>
        <taxon>Rhizaria</taxon>
        <taxon>Endomyxa</taxon>
        <taxon>Phytomyxea</taxon>
        <taxon>Plasmodiophorida</taxon>
        <taxon>Plasmodiophoridae</taxon>
        <taxon>Spongospora</taxon>
    </lineage>
</organism>
<dbReference type="AlphaFoldDB" id="A0A0H5QFV9"/>
<reference evidence="1" key="1">
    <citation type="submission" date="2015-04" db="EMBL/GenBank/DDBJ databases">
        <title>The genome sequence of the plant pathogenic Rhizarian Plasmodiophora brassicae reveals insights in its biotrophic life cycle and the origin of chitin synthesis.</title>
        <authorList>
            <person name="Schwelm A."/>
            <person name="Fogelqvist J."/>
            <person name="Knaust A."/>
            <person name="Julke S."/>
            <person name="Lilja T."/>
            <person name="Dhandapani V."/>
            <person name="Bonilla-Rosso G."/>
            <person name="Karlsson M."/>
            <person name="Shevchenko A."/>
            <person name="Choi S.R."/>
            <person name="Kim H.G."/>
            <person name="Park J.Y."/>
            <person name="Lim Y.P."/>
            <person name="Ludwig-Muller J."/>
            <person name="Dixelius C."/>
        </authorList>
    </citation>
    <scope>NUCLEOTIDE SEQUENCE</scope>
    <source>
        <tissue evidence="1">Potato root galls</tissue>
    </source>
</reference>
<sequence>MIPHVEIMEQGFGYIPLSPNRLLHSKMILVKGRSSISSLAISDGCGLKQLIQNTGTSVGRLLQESVSLIGQITRLSFTATAVSLRLIPSAADTDAGFRHSMRSFES</sequence>
<proteinExistence type="predicted"/>
<dbReference type="EMBL" id="HACM01000378">
    <property type="protein sequence ID" value="CRZ00820.1"/>
    <property type="molecule type" value="Transcribed_RNA"/>
</dbReference>
<name>A0A0H5QFV9_9EUKA</name>
<accession>A0A0H5QFV9</accession>
<protein>
    <submittedName>
        <fullName evidence="1">Uncharacterized protein</fullName>
    </submittedName>
</protein>